<name>A0A7D6ZUH7_9NEOP</name>
<dbReference type="AlphaFoldDB" id="A0A7D6ZUH7"/>
<feature type="transmembrane region" description="Helical" evidence="1">
    <location>
        <begin position="56"/>
        <end position="76"/>
    </location>
</feature>
<keyword evidence="1" id="KW-0812">Transmembrane</keyword>
<feature type="transmembrane region" description="Helical" evidence="1">
    <location>
        <begin position="6"/>
        <end position="24"/>
    </location>
</feature>
<keyword evidence="2" id="KW-0496">Mitochondrion</keyword>
<feature type="transmembrane region" description="Helical" evidence="1">
    <location>
        <begin position="31"/>
        <end position="50"/>
    </location>
</feature>
<reference evidence="2" key="1">
    <citation type="submission" date="2020-06" db="EMBL/GenBank/DDBJ databases">
        <title>DNAmark Project.</title>
        <authorList>
            <person name="Leerhoei F."/>
        </authorList>
    </citation>
    <scope>NUCLEOTIDE SEQUENCE</scope>
    <source>
        <strain evidence="2">DM560</strain>
    </source>
</reference>
<organism evidence="2">
    <name type="scientific">Notidobia ciliaris</name>
    <dbReference type="NCBI Taxonomy" id="446507"/>
    <lineage>
        <taxon>Eukaryota</taxon>
        <taxon>Metazoa</taxon>
        <taxon>Ecdysozoa</taxon>
        <taxon>Arthropoda</taxon>
        <taxon>Hexapoda</taxon>
        <taxon>Insecta</taxon>
        <taxon>Pterygota</taxon>
        <taxon>Neoptera</taxon>
        <taxon>Endopterygota</taxon>
        <taxon>Trichoptera</taxon>
        <taxon>Integripalpia</taxon>
        <taxon>Brevitentoria</taxon>
        <taxon>Sericostomatoidea</taxon>
        <taxon>Sericostomatidae</taxon>
        <taxon>Notidobia</taxon>
    </lineage>
</organism>
<sequence>MKLFLDIFMMKIILFFMIFLPSMMTQIYQPLMMVIMIILISLTICFMMGMMNSSFWFSYIMFLIFIGGLLILFIYISSLTSNKLYQ</sequence>
<proteinExistence type="predicted"/>
<evidence type="ECO:0000313" key="2">
    <source>
        <dbReference type="EMBL" id="QLY89746.1"/>
    </source>
</evidence>
<geneLocation type="mitochondrion" evidence="2"/>
<evidence type="ECO:0000256" key="1">
    <source>
        <dbReference type="SAM" id="Phobius"/>
    </source>
</evidence>
<accession>A0A7D6ZUH7</accession>
<gene>
    <name evidence="2" type="primary">ND6</name>
</gene>
<keyword evidence="1" id="KW-0472">Membrane</keyword>
<keyword evidence="1" id="KW-1133">Transmembrane helix</keyword>
<protein>
    <submittedName>
        <fullName evidence="2">NADH dehydrogenase subunit 6</fullName>
    </submittedName>
</protein>
<dbReference type="EMBL" id="MT628552">
    <property type="protein sequence ID" value="QLY89746.1"/>
    <property type="molecule type" value="Genomic_DNA"/>
</dbReference>